<evidence type="ECO:0000313" key="2">
    <source>
        <dbReference type="EMBL" id="KAK5792289.1"/>
    </source>
</evidence>
<organism evidence="2 3">
    <name type="scientific">Gossypium arboreum</name>
    <name type="common">Tree cotton</name>
    <name type="synonym">Gossypium nanking</name>
    <dbReference type="NCBI Taxonomy" id="29729"/>
    <lineage>
        <taxon>Eukaryota</taxon>
        <taxon>Viridiplantae</taxon>
        <taxon>Streptophyta</taxon>
        <taxon>Embryophyta</taxon>
        <taxon>Tracheophyta</taxon>
        <taxon>Spermatophyta</taxon>
        <taxon>Magnoliopsida</taxon>
        <taxon>eudicotyledons</taxon>
        <taxon>Gunneridae</taxon>
        <taxon>Pentapetalae</taxon>
        <taxon>rosids</taxon>
        <taxon>malvids</taxon>
        <taxon>Malvales</taxon>
        <taxon>Malvaceae</taxon>
        <taxon>Malvoideae</taxon>
        <taxon>Gossypium</taxon>
    </lineage>
</organism>
<dbReference type="Proteomes" id="UP001358586">
    <property type="component" value="Chromosome 10"/>
</dbReference>
<reference evidence="2 3" key="1">
    <citation type="submission" date="2023-03" db="EMBL/GenBank/DDBJ databases">
        <title>WGS of Gossypium arboreum.</title>
        <authorList>
            <person name="Yu D."/>
        </authorList>
    </citation>
    <scope>NUCLEOTIDE SEQUENCE [LARGE SCALE GENOMIC DNA]</scope>
    <source>
        <tissue evidence="2">Leaf</tissue>
    </source>
</reference>
<dbReference type="EMBL" id="JARKNE010000010">
    <property type="protein sequence ID" value="KAK5792289.1"/>
    <property type="molecule type" value="Genomic_DNA"/>
</dbReference>
<protein>
    <recommendedName>
        <fullName evidence="4">Secreted protein</fullName>
    </recommendedName>
</protein>
<evidence type="ECO:0000313" key="3">
    <source>
        <dbReference type="Proteomes" id="UP001358586"/>
    </source>
</evidence>
<sequence length="100" mass="11172">MVGFLHHCSVSALASLFWLLFRGFEMDISVVRVEILMARDVTLVPLTENCIVENTTCFCLSHNLVLYEMDAIDNGCLCSMHAAGLVTQHFFSSQDTCPKL</sequence>
<accession>A0ABR0NDF7</accession>
<comment type="caution">
    <text evidence="2">The sequence shown here is derived from an EMBL/GenBank/DDBJ whole genome shotgun (WGS) entry which is preliminary data.</text>
</comment>
<name>A0ABR0NDF7_GOSAR</name>
<keyword evidence="3" id="KW-1185">Reference proteome</keyword>
<evidence type="ECO:0000256" key="1">
    <source>
        <dbReference type="SAM" id="SignalP"/>
    </source>
</evidence>
<feature type="signal peptide" evidence="1">
    <location>
        <begin position="1"/>
        <end position="23"/>
    </location>
</feature>
<gene>
    <name evidence="2" type="ORF">PVK06_033403</name>
</gene>
<feature type="chain" id="PRO_5047249529" description="Secreted protein" evidence="1">
    <location>
        <begin position="24"/>
        <end position="100"/>
    </location>
</feature>
<evidence type="ECO:0008006" key="4">
    <source>
        <dbReference type="Google" id="ProtNLM"/>
    </source>
</evidence>
<proteinExistence type="predicted"/>
<keyword evidence="1" id="KW-0732">Signal</keyword>